<sequence>MEPTADALAALLHRARSGRTLLDGAREATGLSLDEAYAVQDRLTALRLGEGRRRVGWKLGYTSAVMREQMGVDAPNHGPLLDDMVLDGTVAGGGAEAAGHLHPRVEPEIGIVLARDLAGTGLGIADVAAAVAEVRACLEVVDSIWLDYRFTAAQNTADGSSAAGVVVGPVLDVDPAECHGIPVELTGDGTVLATATSAAAGGHPLLGVAWLAGELAARGRGLRAGELVITGGLTAAVPLRAGHALAARFGTGAVVAVRRPAGETDAGCAPPP</sequence>
<dbReference type="PANTHER" id="PTHR30143">
    <property type="entry name" value="ACID HYDRATASE"/>
    <property type="match status" value="1"/>
</dbReference>
<dbReference type="RefSeq" id="WP_172166057.1">
    <property type="nucleotide sequence ID" value="NZ_CP053564.1"/>
</dbReference>
<dbReference type="GO" id="GO:0005737">
    <property type="term" value="C:cytoplasm"/>
    <property type="evidence" value="ECO:0007669"/>
    <property type="project" value="TreeGrafter"/>
</dbReference>
<dbReference type="InterPro" id="IPR011234">
    <property type="entry name" value="Fumarylacetoacetase-like_C"/>
</dbReference>
<protein>
    <recommendedName>
        <fullName evidence="2">Fumarylacetoacetase-like C-terminal domain-containing protein</fullName>
    </recommendedName>
</protein>
<reference evidence="3 4" key="1">
    <citation type="submission" date="2020-05" db="EMBL/GenBank/DDBJ databases">
        <authorList>
            <person name="Mo P."/>
        </authorList>
    </citation>
    <scope>NUCLEOTIDE SEQUENCE [LARGE SCALE GENOMIC DNA]</scope>
    <source>
        <strain evidence="3 4">Gen01</strain>
    </source>
</reference>
<keyword evidence="4" id="KW-1185">Reference proteome</keyword>
<dbReference type="GO" id="GO:0008684">
    <property type="term" value="F:2-oxopent-4-enoate hydratase activity"/>
    <property type="evidence" value="ECO:0007669"/>
    <property type="project" value="TreeGrafter"/>
</dbReference>
<dbReference type="InterPro" id="IPR036663">
    <property type="entry name" value="Fumarylacetoacetase_C_sf"/>
</dbReference>
<gene>
    <name evidence="3" type="ORF">HOP40_31215</name>
</gene>
<feature type="domain" description="Fumarylacetoacetase-like C-terminal" evidence="2">
    <location>
        <begin position="102"/>
        <end position="249"/>
    </location>
</feature>
<dbReference type="InterPro" id="IPR050772">
    <property type="entry name" value="Hydratase-Decarb/MhpD_sf"/>
</dbReference>
<dbReference type="EMBL" id="CP053564">
    <property type="protein sequence ID" value="QJY49683.1"/>
    <property type="molecule type" value="Genomic_DNA"/>
</dbReference>
<organism evidence="3 4">
    <name type="scientific">Pseudonocardia broussonetiae</name>
    <dbReference type="NCBI Taxonomy" id="2736640"/>
    <lineage>
        <taxon>Bacteria</taxon>
        <taxon>Bacillati</taxon>
        <taxon>Actinomycetota</taxon>
        <taxon>Actinomycetes</taxon>
        <taxon>Pseudonocardiales</taxon>
        <taxon>Pseudonocardiaceae</taxon>
        <taxon>Pseudonocardia</taxon>
    </lineage>
</organism>
<dbReference type="KEGG" id="pbro:HOP40_31215"/>
<evidence type="ECO:0000313" key="4">
    <source>
        <dbReference type="Proteomes" id="UP000505377"/>
    </source>
</evidence>
<name>A0A6M6JR44_9PSEU</name>
<dbReference type="Proteomes" id="UP000505377">
    <property type="component" value="Chromosome"/>
</dbReference>
<dbReference type="Gene3D" id="3.90.850.10">
    <property type="entry name" value="Fumarylacetoacetase-like, C-terminal domain"/>
    <property type="match status" value="1"/>
</dbReference>
<evidence type="ECO:0000259" key="2">
    <source>
        <dbReference type="Pfam" id="PF01557"/>
    </source>
</evidence>
<dbReference type="AlphaFoldDB" id="A0A6M6JR44"/>
<evidence type="ECO:0000256" key="1">
    <source>
        <dbReference type="ARBA" id="ARBA00023239"/>
    </source>
</evidence>
<dbReference type="Pfam" id="PF01557">
    <property type="entry name" value="FAA_hydrolase"/>
    <property type="match status" value="1"/>
</dbReference>
<dbReference type="SUPFAM" id="SSF56529">
    <property type="entry name" value="FAH"/>
    <property type="match status" value="1"/>
</dbReference>
<keyword evidence="1" id="KW-0456">Lyase</keyword>
<dbReference type="PANTHER" id="PTHR30143:SF0">
    <property type="entry name" value="2-KETO-4-PENTENOATE HYDRATASE"/>
    <property type="match status" value="1"/>
</dbReference>
<evidence type="ECO:0000313" key="3">
    <source>
        <dbReference type="EMBL" id="QJY49683.1"/>
    </source>
</evidence>
<accession>A0A6M6JR44</accession>
<proteinExistence type="predicted"/>